<dbReference type="PROSITE" id="PS01180">
    <property type="entry name" value="CUB"/>
    <property type="match status" value="1"/>
</dbReference>
<dbReference type="InterPro" id="IPR023415">
    <property type="entry name" value="LDLR_class-A_CS"/>
</dbReference>
<keyword evidence="1 7" id="KW-0645">Protease</keyword>
<feature type="disulfide bond" evidence="6">
    <location>
        <begin position="84"/>
        <end position="96"/>
    </location>
</feature>
<keyword evidence="4 6" id="KW-1015">Disulfide bond</keyword>
<evidence type="ECO:0000313" key="11">
    <source>
        <dbReference type="RefSeq" id="XP_019614809.1"/>
    </source>
</evidence>
<reference evidence="11" key="1">
    <citation type="submission" date="2025-08" db="UniProtKB">
        <authorList>
            <consortium name="RefSeq"/>
        </authorList>
    </citation>
    <scope>IDENTIFICATION</scope>
    <source>
        <tissue evidence="11">Gonad</tissue>
    </source>
</reference>
<dbReference type="GeneID" id="109462689"/>
<dbReference type="CDD" id="cd00190">
    <property type="entry name" value="Tryp_SPc"/>
    <property type="match status" value="1"/>
</dbReference>
<feature type="disulfide bond" evidence="6">
    <location>
        <begin position="91"/>
        <end position="109"/>
    </location>
</feature>
<dbReference type="PROSITE" id="PS00135">
    <property type="entry name" value="TRYPSIN_SER"/>
    <property type="match status" value="1"/>
</dbReference>
<dbReference type="CDD" id="cd00112">
    <property type="entry name" value="LDLa"/>
    <property type="match status" value="1"/>
</dbReference>
<dbReference type="GO" id="GO:0006508">
    <property type="term" value="P:proteolysis"/>
    <property type="evidence" value="ECO:0007669"/>
    <property type="project" value="UniProtKB-KW"/>
</dbReference>
<protein>
    <submittedName>
        <fullName evidence="11">Chymotrypsinogen A-like</fullName>
    </submittedName>
</protein>
<evidence type="ECO:0000256" key="6">
    <source>
        <dbReference type="PROSITE-ProRule" id="PRU00124"/>
    </source>
</evidence>
<dbReference type="InterPro" id="IPR036055">
    <property type="entry name" value="LDL_receptor-like_sf"/>
</dbReference>
<sequence length="376" mass="39800">MSDVVAIRFTAFHLEYNSNCGYDSLVVHDGPDATAPVLATLCGSSARTVTTTGNSAFLVFTSDGSVTRSGFVANFTAEDPPRTCTPEEFTCWNGDCVDLTLTCDGTRHCSDGSDEIICSNVGSKCGVPAIQPTLPVARIVGGYAALPGSWPWQVYLLRFGSFRCGGNLIHPLWVLTAAHCVDTSPSPSNYIVILGKYRKYSTDSTEQRLQVSKVIVHSGYSRNPTNKDLALLKLAQPATLNQYVWPVCLASGPGADPPAGTHCVSTGWGSTKGTGNDFVLKQASFPLVSNERCDDSSIYAGQVTEFMICAGYYDAGGHGTCSGDSGGPLVCSTGGKWTLHGVTSWGATDCASPGHPGVYARVSAMRGWIDQTMDDN</sequence>
<comment type="caution">
    <text evidence="5">Lacks conserved residue(s) required for the propagation of feature annotation.</text>
</comment>
<evidence type="ECO:0000256" key="4">
    <source>
        <dbReference type="ARBA" id="ARBA00023157"/>
    </source>
</evidence>
<evidence type="ECO:0000256" key="7">
    <source>
        <dbReference type="RuleBase" id="RU363034"/>
    </source>
</evidence>
<dbReference type="InterPro" id="IPR018114">
    <property type="entry name" value="TRYPSIN_HIS"/>
</dbReference>
<dbReference type="AlphaFoldDB" id="A0A6P4XWA2"/>
<dbReference type="InterPro" id="IPR033116">
    <property type="entry name" value="TRYPSIN_SER"/>
</dbReference>
<evidence type="ECO:0000259" key="9">
    <source>
        <dbReference type="PROSITE" id="PS50240"/>
    </source>
</evidence>
<dbReference type="PANTHER" id="PTHR24252">
    <property type="entry name" value="ACROSIN-RELATED"/>
    <property type="match status" value="1"/>
</dbReference>
<keyword evidence="3 7" id="KW-0720">Serine protease</keyword>
<dbReference type="InterPro" id="IPR043504">
    <property type="entry name" value="Peptidase_S1_PA_chymotrypsin"/>
</dbReference>
<dbReference type="Pfam" id="PF00431">
    <property type="entry name" value="CUB"/>
    <property type="match status" value="1"/>
</dbReference>
<dbReference type="SUPFAM" id="SSF57424">
    <property type="entry name" value="LDL receptor-like module"/>
    <property type="match status" value="1"/>
</dbReference>
<gene>
    <name evidence="11" type="primary">LOC109462689</name>
</gene>
<dbReference type="FunFam" id="2.40.10.10:FF:000003">
    <property type="entry name" value="Transmembrane serine protease 3"/>
    <property type="match status" value="1"/>
</dbReference>
<dbReference type="Pfam" id="PF00057">
    <property type="entry name" value="Ldl_recept_a"/>
    <property type="match status" value="1"/>
</dbReference>
<dbReference type="PROSITE" id="PS01209">
    <property type="entry name" value="LDLRA_1"/>
    <property type="match status" value="1"/>
</dbReference>
<dbReference type="RefSeq" id="XP_019614809.1">
    <property type="nucleotide sequence ID" value="XM_019759250.1"/>
</dbReference>
<feature type="domain" description="Peptidase S1" evidence="9">
    <location>
        <begin position="139"/>
        <end position="374"/>
    </location>
</feature>
<dbReference type="SMART" id="SM00020">
    <property type="entry name" value="Tryp_SPc"/>
    <property type="match status" value="1"/>
</dbReference>
<dbReference type="GO" id="GO:0004252">
    <property type="term" value="F:serine-type endopeptidase activity"/>
    <property type="evidence" value="ECO:0007669"/>
    <property type="project" value="InterPro"/>
</dbReference>
<dbReference type="PROSITE" id="PS00134">
    <property type="entry name" value="TRYPSIN_HIS"/>
    <property type="match status" value="1"/>
</dbReference>
<keyword evidence="2 7" id="KW-0378">Hydrolase</keyword>
<evidence type="ECO:0000256" key="5">
    <source>
        <dbReference type="PROSITE-ProRule" id="PRU00059"/>
    </source>
</evidence>
<dbReference type="Gene3D" id="2.60.120.290">
    <property type="entry name" value="Spermadhesin, CUB domain"/>
    <property type="match status" value="1"/>
</dbReference>
<dbReference type="Gene3D" id="2.40.10.10">
    <property type="entry name" value="Trypsin-like serine proteases"/>
    <property type="match status" value="1"/>
</dbReference>
<dbReference type="SUPFAM" id="SSF49854">
    <property type="entry name" value="Spermadhesin, CUB domain"/>
    <property type="match status" value="1"/>
</dbReference>
<evidence type="ECO:0000313" key="10">
    <source>
        <dbReference type="Proteomes" id="UP000515135"/>
    </source>
</evidence>
<dbReference type="PROSITE" id="PS50240">
    <property type="entry name" value="TRYPSIN_DOM"/>
    <property type="match status" value="1"/>
</dbReference>
<dbReference type="Gene3D" id="4.10.400.10">
    <property type="entry name" value="Low-density Lipoprotein Receptor"/>
    <property type="match status" value="1"/>
</dbReference>
<evidence type="ECO:0000256" key="3">
    <source>
        <dbReference type="ARBA" id="ARBA00022825"/>
    </source>
</evidence>
<proteinExistence type="predicted"/>
<dbReference type="InterPro" id="IPR035914">
    <property type="entry name" value="Sperma_CUB_dom_sf"/>
</dbReference>
<dbReference type="InterPro" id="IPR000859">
    <property type="entry name" value="CUB_dom"/>
</dbReference>
<keyword evidence="10" id="KW-1185">Reference proteome</keyword>
<dbReference type="SUPFAM" id="SSF50494">
    <property type="entry name" value="Trypsin-like serine proteases"/>
    <property type="match status" value="1"/>
</dbReference>
<evidence type="ECO:0000259" key="8">
    <source>
        <dbReference type="PROSITE" id="PS01180"/>
    </source>
</evidence>
<feature type="domain" description="CUB" evidence="8">
    <location>
        <begin position="1"/>
        <end position="78"/>
    </location>
</feature>
<dbReference type="Pfam" id="PF00089">
    <property type="entry name" value="Trypsin"/>
    <property type="match status" value="1"/>
</dbReference>
<organism evidence="10 11">
    <name type="scientific">Branchiostoma belcheri</name>
    <name type="common">Amphioxus</name>
    <dbReference type="NCBI Taxonomy" id="7741"/>
    <lineage>
        <taxon>Eukaryota</taxon>
        <taxon>Metazoa</taxon>
        <taxon>Chordata</taxon>
        <taxon>Cephalochordata</taxon>
        <taxon>Leptocardii</taxon>
        <taxon>Amphioxiformes</taxon>
        <taxon>Branchiostomatidae</taxon>
        <taxon>Branchiostoma</taxon>
    </lineage>
</organism>
<dbReference type="InterPro" id="IPR001314">
    <property type="entry name" value="Peptidase_S1A"/>
</dbReference>
<dbReference type="OrthoDB" id="10059102at2759"/>
<dbReference type="Proteomes" id="UP000515135">
    <property type="component" value="Unplaced"/>
</dbReference>
<dbReference type="SMART" id="SM00192">
    <property type="entry name" value="LDLa"/>
    <property type="match status" value="1"/>
</dbReference>
<dbReference type="InterPro" id="IPR001254">
    <property type="entry name" value="Trypsin_dom"/>
</dbReference>
<feature type="disulfide bond" evidence="6">
    <location>
        <begin position="103"/>
        <end position="118"/>
    </location>
</feature>
<dbReference type="PRINTS" id="PR00722">
    <property type="entry name" value="CHYMOTRYPSIN"/>
</dbReference>
<dbReference type="PROSITE" id="PS50068">
    <property type="entry name" value="LDLRA_2"/>
    <property type="match status" value="1"/>
</dbReference>
<dbReference type="InterPro" id="IPR002172">
    <property type="entry name" value="LDrepeatLR_classA_rpt"/>
</dbReference>
<dbReference type="PANTHER" id="PTHR24252:SF7">
    <property type="entry name" value="HYALIN"/>
    <property type="match status" value="1"/>
</dbReference>
<evidence type="ECO:0000256" key="1">
    <source>
        <dbReference type="ARBA" id="ARBA00022670"/>
    </source>
</evidence>
<dbReference type="InterPro" id="IPR009003">
    <property type="entry name" value="Peptidase_S1_PA"/>
</dbReference>
<name>A0A6P4XWA2_BRABE</name>
<evidence type="ECO:0000256" key="2">
    <source>
        <dbReference type="ARBA" id="ARBA00022801"/>
    </source>
</evidence>
<accession>A0A6P4XWA2</accession>
<dbReference type="CDD" id="cd00041">
    <property type="entry name" value="CUB"/>
    <property type="match status" value="1"/>
</dbReference>
<dbReference type="SMART" id="SM00042">
    <property type="entry name" value="CUB"/>
    <property type="match status" value="1"/>
</dbReference>
<dbReference type="KEGG" id="bbel:109462689"/>